<feature type="region of interest" description="Disordered" evidence="1">
    <location>
        <begin position="89"/>
        <end position="127"/>
    </location>
</feature>
<gene>
    <name evidence="2" type="ORF">HUJ06_000392</name>
</gene>
<keyword evidence="3" id="KW-1185">Reference proteome</keyword>
<comment type="caution">
    <text evidence="2">The sequence shown here is derived from an EMBL/GenBank/DDBJ whole genome shotgun (WGS) entry which is preliminary data.</text>
</comment>
<evidence type="ECO:0000313" key="3">
    <source>
        <dbReference type="Proteomes" id="UP000607653"/>
    </source>
</evidence>
<proteinExistence type="predicted"/>
<dbReference type="EMBL" id="DUZY01000006">
    <property type="protein sequence ID" value="DAD42162.1"/>
    <property type="molecule type" value="Genomic_DNA"/>
</dbReference>
<accession>A0A822ZAM6</accession>
<protein>
    <submittedName>
        <fullName evidence="2">Uncharacterized protein</fullName>
    </submittedName>
</protein>
<sequence>MERVLAIRYHDSAYFAVDLISISLSQQTFIVVADDDGKLIREISPYTLASYDETVVAAITTLSADNLMVVKARLKEWKWEGMLELLEEFSPSSSSLCSSNEESSSSYSTRMVGREEASLSTSASSVK</sequence>
<dbReference type="AlphaFoldDB" id="A0A822ZAM6"/>
<dbReference type="Proteomes" id="UP000607653">
    <property type="component" value="Unassembled WGS sequence"/>
</dbReference>
<reference evidence="2 3" key="1">
    <citation type="journal article" date="2020" name="Mol. Biol. Evol.">
        <title>Distinct Expression and Methylation Patterns for Genes with Different Fates following a Single Whole-Genome Duplication in Flowering Plants.</title>
        <authorList>
            <person name="Shi T."/>
            <person name="Rahmani R.S."/>
            <person name="Gugger P.F."/>
            <person name="Wang M."/>
            <person name="Li H."/>
            <person name="Zhang Y."/>
            <person name="Li Z."/>
            <person name="Wang Q."/>
            <person name="Van de Peer Y."/>
            <person name="Marchal K."/>
            <person name="Chen J."/>
        </authorList>
    </citation>
    <scope>NUCLEOTIDE SEQUENCE [LARGE SCALE GENOMIC DNA]</scope>
    <source>
        <tissue evidence="2">Leaf</tissue>
    </source>
</reference>
<name>A0A822ZAM6_NELNU</name>
<organism evidence="2 3">
    <name type="scientific">Nelumbo nucifera</name>
    <name type="common">Sacred lotus</name>
    <dbReference type="NCBI Taxonomy" id="4432"/>
    <lineage>
        <taxon>Eukaryota</taxon>
        <taxon>Viridiplantae</taxon>
        <taxon>Streptophyta</taxon>
        <taxon>Embryophyta</taxon>
        <taxon>Tracheophyta</taxon>
        <taxon>Spermatophyta</taxon>
        <taxon>Magnoliopsida</taxon>
        <taxon>Proteales</taxon>
        <taxon>Nelumbonaceae</taxon>
        <taxon>Nelumbo</taxon>
    </lineage>
</organism>
<feature type="compositionally biased region" description="Polar residues" evidence="1">
    <location>
        <begin position="118"/>
        <end position="127"/>
    </location>
</feature>
<evidence type="ECO:0000256" key="1">
    <source>
        <dbReference type="SAM" id="MobiDB-lite"/>
    </source>
</evidence>
<feature type="compositionally biased region" description="Low complexity" evidence="1">
    <location>
        <begin position="89"/>
        <end position="108"/>
    </location>
</feature>
<evidence type="ECO:0000313" key="2">
    <source>
        <dbReference type="EMBL" id="DAD42162.1"/>
    </source>
</evidence>